<proteinExistence type="predicted"/>
<protein>
    <recommendedName>
        <fullName evidence="1">DUF4333 domain-containing protein</fullName>
    </recommendedName>
</protein>
<evidence type="ECO:0000313" key="3">
    <source>
        <dbReference type="Proteomes" id="UP000006265"/>
    </source>
</evidence>
<keyword evidence="3" id="KW-1185">Reference proteome</keyword>
<evidence type="ECO:0000313" key="2">
    <source>
        <dbReference type="EMBL" id="EKF23681.1"/>
    </source>
</evidence>
<feature type="domain" description="DUF4333" evidence="1">
    <location>
        <begin position="18"/>
        <end position="89"/>
    </location>
</feature>
<dbReference type="PATRIC" id="fig|1122247.3.peg.2216"/>
<organism evidence="2 3">
    <name type="scientific">Mycolicibacterium hassiacum (strain DSM 44199 / CIP 105218 / JCM 12690 / 3849)</name>
    <name type="common">Mycobacterium hassiacum</name>
    <dbReference type="NCBI Taxonomy" id="1122247"/>
    <lineage>
        <taxon>Bacteria</taxon>
        <taxon>Bacillati</taxon>
        <taxon>Actinomycetota</taxon>
        <taxon>Actinomycetes</taxon>
        <taxon>Mycobacteriales</taxon>
        <taxon>Mycobacteriaceae</taxon>
        <taxon>Mycolicibacterium</taxon>
    </lineage>
</organism>
<name>K5BG37_MYCHD</name>
<comment type="caution">
    <text evidence="2">The sequence shown here is derived from an EMBL/GenBank/DDBJ whole genome shotgun (WGS) entry which is preliminary data.</text>
</comment>
<dbReference type="Proteomes" id="UP000006265">
    <property type="component" value="Unassembled WGS sequence"/>
</dbReference>
<evidence type="ECO:0000259" key="1">
    <source>
        <dbReference type="Pfam" id="PF14230"/>
    </source>
</evidence>
<dbReference type="InterPro" id="IPR025637">
    <property type="entry name" value="DUF4333"/>
</dbReference>
<dbReference type="STRING" id="1122247.GCA_000379865_03808"/>
<reference evidence="2 3" key="1">
    <citation type="journal article" date="2012" name="J. Bacteriol.">
        <title>Genome sequence of Mycobacterium hassiacum DSM 44199, a rare source of heat-stable mycobacterial proteins.</title>
        <authorList>
            <person name="Tiago I."/>
            <person name="Maranha A."/>
            <person name="Mendes V."/>
            <person name="Alarico S."/>
            <person name="Moynihan P.J."/>
            <person name="Clarke A.J."/>
            <person name="Macedo-Ribeiro S."/>
            <person name="Pereira P.J."/>
            <person name="Empadinhas N."/>
        </authorList>
    </citation>
    <scope>NUCLEOTIDE SEQUENCE [LARGE SCALE GENOMIC DNA]</scope>
    <source>
        <strain evidence="3">DSM 44199 / CIP 105218 / JCM 12690 / 3849</strain>
    </source>
</reference>
<accession>K5BG37</accession>
<gene>
    <name evidence="2" type="ORF">C731_2305</name>
</gene>
<dbReference type="AlphaFoldDB" id="K5BG37"/>
<dbReference type="Pfam" id="PF14230">
    <property type="entry name" value="DUF4333"/>
    <property type="match status" value="1"/>
</dbReference>
<dbReference type="EMBL" id="AMRA01000057">
    <property type="protein sequence ID" value="EKF23681.1"/>
    <property type="molecule type" value="Genomic_DNA"/>
</dbReference>
<dbReference type="PROSITE" id="PS51257">
    <property type="entry name" value="PROKAR_LIPOPROTEIN"/>
    <property type="match status" value="1"/>
</dbReference>
<dbReference type="eggNOG" id="ENOG50333I1">
    <property type="taxonomic scope" value="Bacteria"/>
</dbReference>
<sequence length="103" mass="10892">MGDRLSRIALVCGGAALVVVGCSASPPMVDKDEVAAEISDRLEKKVGRAPDSVSCPEDLRAEVGVTQRCELTRGPDTYGVTLTVTKVQGSKVEFDLEVDDKPS</sequence>